<keyword evidence="7" id="KW-0833">Ubl conjugation pathway</keyword>
<dbReference type="Pfam" id="PF13639">
    <property type="entry name" value="zf-RING_2"/>
    <property type="match status" value="1"/>
</dbReference>
<evidence type="ECO:0000256" key="9">
    <source>
        <dbReference type="ARBA" id="ARBA00022989"/>
    </source>
</evidence>
<dbReference type="InterPro" id="IPR001841">
    <property type="entry name" value="Znf_RING"/>
</dbReference>
<sequence>MYFHFEPLATFTATATAIFLISTIKFRWFRPDNYLPPPFNVVVVEEIGYCYCAVCLDEVSGGDKCRQLPKCGHAFHAMCVDAWLECNWTCPICRRQVTDELPKRQGQNTLFSFVVSRCEEFVAKINTRAEEFMIVLFEAGVLGHL</sequence>
<name>A0AAV9MK91_9SOLN</name>
<comment type="similarity">
    <text evidence="11">Belongs to the RING-type zinc finger family. ATL subfamily.</text>
</comment>
<evidence type="ECO:0000259" key="13">
    <source>
        <dbReference type="PROSITE" id="PS50089"/>
    </source>
</evidence>
<dbReference type="PANTHER" id="PTHR45768">
    <property type="entry name" value="E3 UBIQUITIN-PROTEIN LIGASE RNF13-LIKE"/>
    <property type="match status" value="1"/>
</dbReference>
<dbReference type="EMBL" id="JAWPEI010000001">
    <property type="protein sequence ID" value="KAK4738457.1"/>
    <property type="molecule type" value="Genomic_DNA"/>
</dbReference>
<evidence type="ECO:0000256" key="12">
    <source>
        <dbReference type="PROSITE-ProRule" id="PRU00175"/>
    </source>
</evidence>
<keyword evidence="15" id="KW-1185">Reference proteome</keyword>
<dbReference type="Gene3D" id="3.30.40.10">
    <property type="entry name" value="Zinc/RING finger domain, C3HC4 (zinc finger)"/>
    <property type="match status" value="1"/>
</dbReference>
<keyword evidence="8" id="KW-0862">Zinc</keyword>
<gene>
    <name evidence="14" type="ORF">R3W88_002154</name>
</gene>
<keyword evidence="6 12" id="KW-0863">Zinc-finger</keyword>
<evidence type="ECO:0000256" key="11">
    <source>
        <dbReference type="ARBA" id="ARBA00024209"/>
    </source>
</evidence>
<evidence type="ECO:0000256" key="8">
    <source>
        <dbReference type="ARBA" id="ARBA00022833"/>
    </source>
</evidence>
<dbReference type="Proteomes" id="UP001311915">
    <property type="component" value="Unassembled WGS sequence"/>
</dbReference>
<feature type="domain" description="RING-type" evidence="13">
    <location>
        <begin position="52"/>
        <end position="94"/>
    </location>
</feature>
<evidence type="ECO:0000313" key="15">
    <source>
        <dbReference type="Proteomes" id="UP001311915"/>
    </source>
</evidence>
<organism evidence="14 15">
    <name type="scientific">Solanum pinnatisectum</name>
    <name type="common">tansyleaf nightshade</name>
    <dbReference type="NCBI Taxonomy" id="50273"/>
    <lineage>
        <taxon>Eukaryota</taxon>
        <taxon>Viridiplantae</taxon>
        <taxon>Streptophyta</taxon>
        <taxon>Embryophyta</taxon>
        <taxon>Tracheophyta</taxon>
        <taxon>Spermatophyta</taxon>
        <taxon>Magnoliopsida</taxon>
        <taxon>eudicotyledons</taxon>
        <taxon>Gunneridae</taxon>
        <taxon>Pentapetalae</taxon>
        <taxon>asterids</taxon>
        <taxon>lamiids</taxon>
        <taxon>Solanales</taxon>
        <taxon>Solanaceae</taxon>
        <taxon>Solanoideae</taxon>
        <taxon>Solaneae</taxon>
        <taxon>Solanum</taxon>
    </lineage>
</organism>
<accession>A0AAV9MK91</accession>
<evidence type="ECO:0000256" key="7">
    <source>
        <dbReference type="ARBA" id="ARBA00022786"/>
    </source>
</evidence>
<evidence type="ECO:0000256" key="2">
    <source>
        <dbReference type="ARBA" id="ARBA00004906"/>
    </source>
</evidence>
<evidence type="ECO:0000256" key="3">
    <source>
        <dbReference type="ARBA" id="ARBA00022679"/>
    </source>
</evidence>
<evidence type="ECO:0000256" key="5">
    <source>
        <dbReference type="ARBA" id="ARBA00022723"/>
    </source>
</evidence>
<keyword evidence="10" id="KW-0472">Membrane</keyword>
<comment type="subcellular location">
    <subcellularLocation>
        <location evidence="1">Membrane</location>
        <topology evidence="1">Single-pass membrane protein</topology>
    </subcellularLocation>
</comment>
<protein>
    <recommendedName>
        <fullName evidence="13">RING-type domain-containing protein</fullName>
    </recommendedName>
</protein>
<keyword evidence="4" id="KW-0812">Transmembrane</keyword>
<dbReference type="GO" id="GO:0016740">
    <property type="term" value="F:transferase activity"/>
    <property type="evidence" value="ECO:0007669"/>
    <property type="project" value="UniProtKB-KW"/>
</dbReference>
<keyword evidence="3" id="KW-0808">Transferase</keyword>
<dbReference type="InterPro" id="IPR013083">
    <property type="entry name" value="Znf_RING/FYVE/PHD"/>
</dbReference>
<comment type="pathway">
    <text evidence="2">Protein modification; protein ubiquitination.</text>
</comment>
<proteinExistence type="inferred from homology"/>
<evidence type="ECO:0000256" key="6">
    <source>
        <dbReference type="ARBA" id="ARBA00022771"/>
    </source>
</evidence>
<evidence type="ECO:0000256" key="10">
    <source>
        <dbReference type="ARBA" id="ARBA00023136"/>
    </source>
</evidence>
<dbReference type="AlphaFoldDB" id="A0AAV9MK91"/>
<dbReference type="SMART" id="SM00184">
    <property type="entry name" value="RING"/>
    <property type="match status" value="1"/>
</dbReference>
<comment type="caution">
    <text evidence="14">The sequence shown here is derived from an EMBL/GenBank/DDBJ whole genome shotgun (WGS) entry which is preliminary data.</text>
</comment>
<keyword evidence="9" id="KW-1133">Transmembrane helix</keyword>
<dbReference type="PROSITE" id="PS50089">
    <property type="entry name" value="ZF_RING_2"/>
    <property type="match status" value="1"/>
</dbReference>
<keyword evidence="5" id="KW-0479">Metal-binding</keyword>
<dbReference type="GO" id="GO:0008270">
    <property type="term" value="F:zinc ion binding"/>
    <property type="evidence" value="ECO:0007669"/>
    <property type="project" value="UniProtKB-KW"/>
</dbReference>
<reference evidence="14 15" key="1">
    <citation type="submission" date="2023-10" db="EMBL/GenBank/DDBJ databases">
        <title>Genome-Wide Identification Analysis in wild type Solanum Pinnatisectum Reveals Some Genes Defensing Phytophthora Infestans.</title>
        <authorList>
            <person name="Sun C."/>
        </authorList>
    </citation>
    <scope>NUCLEOTIDE SEQUENCE [LARGE SCALE GENOMIC DNA]</scope>
    <source>
        <strain evidence="14">LQN</strain>
        <tissue evidence="14">Leaf</tissue>
    </source>
</reference>
<dbReference type="PANTHER" id="PTHR45768:SF61">
    <property type="entry name" value="RING-H2 FINGER PROTEIN ATL18"/>
    <property type="match status" value="1"/>
</dbReference>
<evidence type="ECO:0000256" key="1">
    <source>
        <dbReference type="ARBA" id="ARBA00004167"/>
    </source>
</evidence>
<dbReference type="SUPFAM" id="SSF57850">
    <property type="entry name" value="RING/U-box"/>
    <property type="match status" value="1"/>
</dbReference>
<evidence type="ECO:0000256" key="4">
    <source>
        <dbReference type="ARBA" id="ARBA00022692"/>
    </source>
</evidence>
<evidence type="ECO:0000313" key="14">
    <source>
        <dbReference type="EMBL" id="KAK4738457.1"/>
    </source>
</evidence>
<dbReference type="GO" id="GO:0016020">
    <property type="term" value="C:membrane"/>
    <property type="evidence" value="ECO:0007669"/>
    <property type="project" value="UniProtKB-SubCell"/>
</dbReference>